<dbReference type="Gene3D" id="3.80.10.10">
    <property type="entry name" value="Ribonuclease Inhibitor"/>
    <property type="match status" value="1"/>
</dbReference>
<feature type="compositionally biased region" description="Low complexity" evidence="1">
    <location>
        <begin position="23"/>
        <end position="33"/>
    </location>
</feature>
<keyword evidence="3" id="KW-1185">Reference proteome</keyword>
<evidence type="ECO:0000313" key="3">
    <source>
        <dbReference type="Proteomes" id="UP001530377"/>
    </source>
</evidence>
<feature type="region of interest" description="Disordered" evidence="1">
    <location>
        <begin position="1"/>
        <end position="33"/>
    </location>
</feature>
<evidence type="ECO:0000313" key="2">
    <source>
        <dbReference type="EMBL" id="KAL3827516.1"/>
    </source>
</evidence>
<dbReference type="InterPro" id="IPR032675">
    <property type="entry name" value="LRR_dom_sf"/>
</dbReference>
<comment type="caution">
    <text evidence="2">The sequence shown here is derived from an EMBL/GenBank/DDBJ whole genome shotgun (WGS) entry which is preliminary data.</text>
</comment>
<feature type="compositionally biased region" description="Low complexity" evidence="1">
    <location>
        <begin position="1"/>
        <end position="14"/>
    </location>
</feature>
<gene>
    <name evidence="2" type="ORF">ACHAXA_003785</name>
</gene>
<reference evidence="2 3" key="1">
    <citation type="submission" date="2024-10" db="EMBL/GenBank/DDBJ databases">
        <title>Updated reference genomes for cyclostephanoid diatoms.</title>
        <authorList>
            <person name="Roberts W.R."/>
            <person name="Alverson A.J."/>
        </authorList>
    </citation>
    <scope>NUCLEOTIDE SEQUENCE [LARGE SCALE GENOMIC DNA]</scope>
    <source>
        <strain evidence="2 3">AJA228-03</strain>
    </source>
</reference>
<organism evidence="2 3">
    <name type="scientific">Cyclostephanos tholiformis</name>
    <dbReference type="NCBI Taxonomy" id="382380"/>
    <lineage>
        <taxon>Eukaryota</taxon>
        <taxon>Sar</taxon>
        <taxon>Stramenopiles</taxon>
        <taxon>Ochrophyta</taxon>
        <taxon>Bacillariophyta</taxon>
        <taxon>Coscinodiscophyceae</taxon>
        <taxon>Thalassiosirophycidae</taxon>
        <taxon>Stephanodiscales</taxon>
        <taxon>Stephanodiscaceae</taxon>
        <taxon>Cyclostephanos</taxon>
    </lineage>
</organism>
<dbReference type="Proteomes" id="UP001530377">
    <property type="component" value="Unassembled WGS sequence"/>
</dbReference>
<accession>A0ABD3ST35</accession>
<dbReference type="InterPro" id="IPR026906">
    <property type="entry name" value="LRR_5"/>
</dbReference>
<evidence type="ECO:0000256" key="1">
    <source>
        <dbReference type="SAM" id="MobiDB-lite"/>
    </source>
</evidence>
<name>A0ABD3ST35_9STRA</name>
<dbReference type="Pfam" id="PF13306">
    <property type="entry name" value="LRR_5"/>
    <property type="match status" value="1"/>
</dbReference>
<sequence>MSAHESSAAPSSSSCVFSYEPPTSTAEARTTSSAVPRDVTRVYVHGSMRAIPPRAFQDCPDLLEVELPGELESIEEGAFPYCASPLRVDIPSSVKAIGDGLFLGCTSLEEAKLGVGQ</sequence>
<proteinExistence type="predicted"/>
<dbReference type="AlphaFoldDB" id="A0ABD3ST35"/>
<dbReference type="EMBL" id="JALLPB020000003">
    <property type="protein sequence ID" value="KAL3827516.1"/>
    <property type="molecule type" value="Genomic_DNA"/>
</dbReference>
<protein>
    <submittedName>
        <fullName evidence="2">Uncharacterized protein</fullName>
    </submittedName>
</protein>